<dbReference type="CDD" id="cd00118">
    <property type="entry name" value="LysM"/>
    <property type="match status" value="1"/>
</dbReference>
<dbReference type="Gene3D" id="3.30.60.10">
    <property type="entry name" value="Endochitinase-like"/>
    <property type="match status" value="1"/>
</dbReference>
<sequence>MRAVTVAVHAAALLPLVQPGSAFVRKRADEAAAPELHNVQLQRCPQACEFAGSDPAAWTTYSNMDELALCEDTVLFTLNVEGGVSGTRIKACSTSGGGPQMQAGAFYGLMNNNKTESPSQDMVVEMVAPPQSSINSLEDGTCGATLQKTNLKIQKNSSQQSGTAKPEQFSAALEQLEKYWSGNSAGCGRTLMFARSGKSVVGAFSGREMVNSAVADLIGSVAESVASGSVPGRYAMQACGAATTAAAAYDTRFGLFADQSGNVAFVQSSLKSYIRALGKCVDLPELTSGGAPTAVPVTILGSSVSPPSNSTTASSKVRRWETLQPRAECRDIQRCGISGDDFTKYNSGTENLCSTLMLKQYVCCSEGDLPDHTPQPNADGTCFTYTIQDGDGCWAIGDAFGIDTERIEKNNEKTFGFAGCDRLQKGQIICLSDGDPPMPAQDPSALCGPWVLGTTRPDNYDDVANLNPCPLNACCDVWGQCGTTTEFCTPSEVDGHPGTAEPGTNGCVSNCGTDIVNNEEGPASFSRVGYFEGFNKNRLCLQMDVTQIDLDAMTHIHFAFAQISNDGNFGVTLGDDAVKDQFEKMVEMDSKGVKKILSFGGWSFSTDYDTSPIFGSGVSDANREKFATNVVQFLNDNNLDGLDFDWEYAGATDIPGSVPGSTTDGPNYLSFLQAVKSKLPEGKSLSIALPASYWYLRGFPVEGMAKVVDYFVYMTYDLHGQWDYGSKWASPGCPEGSCLRSHVNMTETLDALSMVTKAGARTNQIMMGVSSYGRSFKMSDPECTGPTCTFTGSNTQSDAEPGECTATGGYIADAELRAMMAGEELNEDGIVKTWYDEETDSDMMTWKGNWVAWMDTETKNRRQDKAKELNLAGTSDWAIDLQQFHDPVDGDDSGGEVIDGSPVDCKLSFDNIDKVLEGADAGDIPSSCRSLYVLAAIEKLLEDSIKSYDDVDNNYDGKFGYYAEYIEGLVNPQLANWMDNWETDEETHKGLGNKYFDCKYKRSDGDDYRYEGACPVPKDIMSDGTWDDPEYGYESWIIEYTLRDKEGYEEALLADLGIIPDWVKWEDWDQYPECEGSPGDCVEVHQWLKGEYPRKADKIEVQDPKEIWEQALPEIGRLKGKFSAAMLTVGMGLYNVANDTTDAAVALSVPVGMLAQAVDNMAQVKEIGSEIEEQKKKELILLIVSLVLMVVPFLSEVGFSIAGLAAMARFAFIGGEIANGALSIAEIIDDPSSAPFAIMGMVLGAAGRGKSVEEAMGEAAQARRAMTDIHVSGMGKTFKAIDDKHRRGKPRKNKAII</sequence>
<dbReference type="Gene3D" id="3.10.350.10">
    <property type="entry name" value="LysM domain"/>
    <property type="match status" value="1"/>
</dbReference>
<dbReference type="InterPro" id="IPR029070">
    <property type="entry name" value="Chitinase_insertion_sf"/>
</dbReference>
<evidence type="ECO:0000256" key="5">
    <source>
        <dbReference type="ARBA" id="ARBA00022525"/>
    </source>
</evidence>
<evidence type="ECO:0000256" key="2">
    <source>
        <dbReference type="ARBA" id="ARBA00004613"/>
    </source>
</evidence>
<evidence type="ECO:0000256" key="16">
    <source>
        <dbReference type="SAM" id="Phobius"/>
    </source>
</evidence>
<feature type="signal peptide" evidence="17">
    <location>
        <begin position="1"/>
        <end position="22"/>
    </location>
</feature>
<evidence type="ECO:0000256" key="1">
    <source>
        <dbReference type="ARBA" id="ARBA00000822"/>
    </source>
</evidence>
<reference evidence="21" key="1">
    <citation type="journal article" date="2021" name="Nat. Commun.">
        <title>Genetic determinants of endophytism in the Arabidopsis root mycobiome.</title>
        <authorList>
            <person name="Mesny F."/>
            <person name="Miyauchi S."/>
            <person name="Thiergart T."/>
            <person name="Pickel B."/>
            <person name="Atanasova L."/>
            <person name="Karlsson M."/>
            <person name="Huettel B."/>
            <person name="Barry K.W."/>
            <person name="Haridas S."/>
            <person name="Chen C."/>
            <person name="Bauer D."/>
            <person name="Andreopoulos W."/>
            <person name="Pangilinan J."/>
            <person name="LaButti K."/>
            <person name="Riley R."/>
            <person name="Lipzen A."/>
            <person name="Clum A."/>
            <person name="Drula E."/>
            <person name="Henrissat B."/>
            <person name="Kohler A."/>
            <person name="Grigoriev I.V."/>
            <person name="Martin F.M."/>
            <person name="Hacquard S."/>
        </authorList>
    </citation>
    <scope>NUCLEOTIDE SEQUENCE</scope>
    <source>
        <strain evidence="21">MPI-CAGE-AT-0021</strain>
    </source>
</reference>
<dbReference type="InterPro" id="IPR001223">
    <property type="entry name" value="Glyco_hydro18_cat"/>
</dbReference>
<dbReference type="PANTHER" id="PTHR47700">
    <property type="entry name" value="V CHITINASE, PUTATIVE (AFU_ORTHOLOGUE AFUA_6G13720)-RELATED"/>
    <property type="match status" value="1"/>
</dbReference>
<comment type="caution">
    <text evidence="14">Lacks conserved residue(s) required for the propagation of feature annotation.</text>
</comment>
<dbReference type="InterPro" id="IPR017853">
    <property type="entry name" value="GH"/>
</dbReference>
<feature type="disulfide bond" evidence="14">
    <location>
        <begin position="507"/>
        <end position="511"/>
    </location>
</feature>
<dbReference type="InterPro" id="IPR053214">
    <property type="entry name" value="LysM12-like"/>
</dbReference>
<dbReference type="Proteomes" id="UP000717696">
    <property type="component" value="Unassembled WGS sequence"/>
</dbReference>
<keyword evidence="16" id="KW-0472">Membrane</keyword>
<dbReference type="GO" id="GO:0008061">
    <property type="term" value="F:chitin binding"/>
    <property type="evidence" value="ECO:0007669"/>
    <property type="project" value="UniProtKB-UniRule"/>
</dbReference>
<evidence type="ECO:0000313" key="22">
    <source>
        <dbReference type="Proteomes" id="UP000717696"/>
    </source>
</evidence>
<evidence type="ECO:0000256" key="12">
    <source>
        <dbReference type="ARBA" id="ARBA00023326"/>
    </source>
</evidence>
<dbReference type="SUPFAM" id="SSF54556">
    <property type="entry name" value="Chitinase insertion domain"/>
    <property type="match status" value="1"/>
</dbReference>
<keyword evidence="17" id="KW-0732">Signal</keyword>
<keyword evidence="6 14" id="KW-0147">Chitin-binding</keyword>
<keyword evidence="9" id="KW-0843">Virulence</keyword>
<evidence type="ECO:0000256" key="14">
    <source>
        <dbReference type="PROSITE-ProRule" id="PRU00261"/>
    </source>
</evidence>
<protein>
    <recommendedName>
        <fullName evidence="4">chitinase</fullName>
        <ecNumber evidence="4">3.2.1.14</ecNumber>
    </recommendedName>
</protein>
<keyword evidence="14" id="KW-1015">Disulfide bond</keyword>
<dbReference type="PROSITE" id="PS51782">
    <property type="entry name" value="LYSM"/>
    <property type="match status" value="1"/>
</dbReference>
<keyword evidence="8" id="KW-0146">Chitin degradation</keyword>
<keyword evidence="10" id="KW-0119">Carbohydrate metabolism</keyword>
<dbReference type="InterPro" id="IPR018392">
    <property type="entry name" value="LysM"/>
</dbReference>
<dbReference type="InterPro" id="IPR036779">
    <property type="entry name" value="LysM_dom_sf"/>
</dbReference>
<dbReference type="GO" id="GO:0008843">
    <property type="term" value="F:endochitinase activity"/>
    <property type="evidence" value="ECO:0007669"/>
    <property type="project" value="UniProtKB-EC"/>
</dbReference>
<keyword evidence="16" id="KW-0812">Transmembrane</keyword>
<dbReference type="PROSITE" id="PS51910">
    <property type="entry name" value="GH18_2"/>
    <property type="match status" value="1"/>
</dbReference>
<dbReference type="SUPFAM" id="SSF57016">
    <property type="entry name" value="Plant lectins/antimicrobial peptides"/>
    <property type="match status" value="1"/>
</dbReference>
<dbReference type="GO" id="GO:0000272">
    <property type="term" value="P:polysaccharide catabolic process"/>
    <property type="evidence" value="ECO:0007669"/>
    <property type="project" value="UniProtKB-KW"/>
</dbReference>
<evidence type="ECO:0000256" key="3">
    <source>
        <dbReference type="ARBA" id="ARBA00008682"/>
    </source>
</evidence>
<organism evidence="21 22">
    <name type="scientific">Dactylonectria estremocensis</name>
    <dbReference type="NCBI Taxonomy" id="1079267"/>
    <lineage>
        <taxon>Eukaryota</taxon>
        <taxon>Fungi</taxon>
        <taxon>Dikarya</taxon>
        <taxon>Ascomycota</taxon>
        <taxon>Pezizomycotina</taxon>
        <taxon>Sordariomycetes</taxon>
        <taxon>Hypocreomycetidae</taxon>
        <taxon>Hypocreales</taxon>
        <taxon>Nectriaceae</taxon>
        <taxon>Dactylonectria</taxon>
    </lineage>
</organism>
<dbReference type="Gene3D" id="3.10.50.10">
    <property type="match status" value="1"/>
</dbReference>
<dbReference type="PROSITE" id="PS50941">
    <property type="entry name" value="CHIT_BIND_I_2"/>
    <property type="match status" value="1"/>
</dbReference>
<dbReference type="GO" id="GO:0005576">
    <property type="term" value="C:extracellular region"/>
    <property type="evidence" value="ECO:0007669"/>
    <property type="project" value="UniProtKB-SubCell"/>
</dbReference>
<comment type="similarity">
    <text evidence="13">Belongs to the secreted LysM effector family.</text>
</comment>
<dbReference type="SMART" id="SM00636">
    <property type="entry name" value="Glyco_18"/>
    <property type="match status" value="1"/>
</dbReference>
<feature type="disulfide bond" evidence="14">
    <location>
        <begin position="469"/>
        <end position="481"/>
    </location>
</feature>
<dbReference type="SUPFAM" id="SSF54106">
    <property type="entry name" value="LysM domain"/>
    <property type="match status" value="1"/>
</dbReference>
<keyword evidence="7 15" id="KW-0378">Hydrolase</keyword>
<proteinExistence type="inferred from homology"/>
<dbReference type="InterPro" id="IPR036861">
    <property type="entry name" value="Endochitinase-like_sf"/>
</dbReference>
<gene>
    <name evidence="21" type="ORF">B0J13DRAFT_600561</name>
</gene>
<evidence type="ECO:0000256" key="6">
    <source>
        <dbReference type="ARBA" id="ARBA00022669"/>
    </source>
</evidence>
<dbReference type="CDD" id="cd00035">
    <property type="entry name" value="ChtBD1"/>
    <property type="match status" value="1"/>
</dbReference>
<evidence type="ECO:0000256" key="7">
    <source>
        <dbReference type="ARBA" id="ARBA00022801"/>
    </source>
</evidence>
<dbReference type="Gene3D" id="3.20.20.80">
    <property type="entry name" value="Glycosidases"/>
    <property type="match status" value="1"/>
</dbReference>
<evidence type="ECO:0000256" key="15">
    <source>
        <dbReference type="RuleBase" id="RU000489"/>
    </source>
</evidence>
<evidence type="ECO:0000259" key="20">
    <source>
        <dbReference type="PROSITE" id="PS51910"/>
    </source>
</evidence>
<dbReference type="InterPro" id="IPR001002">
    <property type="entry name" value="Chitin-bd_1"/>
</dbReference>
<accession>A0A9P9I817</accession>
<keyword evidence="22" id="KW-1185">Reference proteome</keyword>
<dbReference type="CDD" id="cd02878">
    <property type="entry name" value="GH18_zymocin_alpha"/>
    <property type="match status" value="1"/>
</dbReference>
<evidence type="ECO:0000259" key="18">
    <source>
        <dbReference type="PROSITE" id="PS50941"/>
    </source>
</evidence>
<dbReference type="PANTHER" id="PTHR47700:SF2">
    <property type="entry name" value="CHITINASE"/>
    <property type="match status" value="1"/>
</dbReference>
<feature type="disulfide bond" evidence="14">
    <location>
        <begin position="474"/>
        <end position="488"/>
    </location>
</feature>
<evidence type="ECO:0000259" key="19">
    <source>
        <dbReference type="PROSITE" id="PS51782"/>
    </source>
</evidence>
<evidence type="ECO:0000256" key="13">
    <source>
        <dbReference type="ARBA" id="ARBA00044955"/>
    </source>
</evidence>
<feature type="chain" id="PRO_5040408378" description="chitinase" evidence="17">
    <location>
        <begin position="23"/>
        <end position="1297"/>
    </location>
</feature>
<dbReference type="EC" id="3.2.1.14" evidence="4"/>
<dbReference type="GO" id="GO:0006032">
    <property type="term" value="P:chitin catabolic process"/>
    <property type="evidence" value="ECO:0007669"/>
    <property type="project" value="UniProtKB-KW"/>
</dbReference>
<keyword evidence="12" id="KW-0624">Polysaccharide degradation</keyword>
<feature type="domain" description="LysM" evidence="19">
    <location>
        <begin position="383"/>
        <end position="431"/>
    </location>
</feature>
<evidence type="ECO:0000256" key="17">
    <source>
        <dbReference type="SAM" id="SignalP"/>
    </source>
</evidence>
<evidence type="ECO:0000256" key="11">
    <source>
        <dbReference type="ARBA" id="ARBA00023295"/>
    </source>
</evidence>
<evidence type="ECO:0000256" key="8">
    <source>
        <dbReference type="ARBA" id="ARBA00023024"/>
    </source>
</evidence>
<comment type="subcellular location">
    <subcellularLocation>
        <location evidence="2">Secreted</location>
    </subcellularLocation>
</comment>
<comment type="similarity">
    <text evidence="3">Belongs to the glycosyl hydrolase 18 family. Chitinase class V subfamily.</text>
</comment>
<name>A0A9P9I817_9HYPO</name>
<feature type="transmembrane region" description="Helical" evidence="16">
    <location>
        <begin position="1179"/>
        <end position="1206"/>
    </location>
</feature>
<dbReference type="OrthoDB" id="73875at2759"/>
<comment type="catalytic activity">
    <reaction evidence="1">
        <text>Random endo-hydrolysis of N-acetyl-beta-D-glucosaminide (1-&gt;4)-beta-linkages in chitin and chitodextrins.</text>
        <dbReference type="EC" id="3.2.1.14"/>
    </reaction>
</comment>
<feature type="domain" description="GH18" evidence="20">
    <location>
        <begin position="525"/>
        <end position="895"/>
    </location>
</feature>
<dbReference type="SUPFAM" id="SSF51445">
    <property type="entry name" value="(Trans)glycosidases"/>
    <property type="match status" value="1"/>
</dbReference>
<keyword evidence="5" id="KW-0964">Secreted</keyword>
<dbReference type="EMBL" id="JAGMUU010000066">
    <property type="protein sequence ID" value="KAH7110015.1"/>
    <property type="molecule type" value="Genomic_DNA"/>
</dbReference>
<dbReference type="PROSITE" id="PS01095">
    <property type="entry name" value="GH18_1"/>
    <property type="match status" value="1"/>
</dbReference>
<dbReference type="Pfam" id="PF01476">
    <property type="entry name" value="LysM"/>
    <property type="match status" value="1"/>
</dbReference>
<dbReference type="SMART" id="SM00257">
    <property type="entry name" value="LysM"/>
    <property type="match status" value="1"/>
</dbReference>
<comment type="caution">
    <text evidence="21">The sequence shown here is derived from an EMBL/GenBank/DDBJ whole genome shotgun (WGS) entry which is preliminary data.</text>
</comment>
<feature type="domain" description="Chitin-binding type-1" evidence="18">
    <location>
        <begin position="444"/>
        <end position="513"/>
    </location>
</feature>
<evidence type="ECO:0000256" key="4">
    <source>
        <dbReference type="ARBA" id="ARBA00012729"/>
    </source>
</evidence>
<dbReference type="Pfam" id="PF00704">
    <property type="entry name" value="Glyco_hydro_18"/>
    <property type="match status" value="1"/>
</dbReference>
<evidence type="ECO:0000256" key="9">
    <source>
        <dbReference type="ARBA" id="ARBA00023026"/>
    </source>
</evidence>
<dbReference type="InterPro" id="IPR001579">
    <property type="entry name" value="Glyco_hydro_18_chit_AS"/>
</dbReference>
<evidence type="ECO:0000313" key="21">
    <source>
        <dbReference type="EMBL" id="KAH7110015.1"/>
    </source>
</evidence>
<dbReference type="InterPro" id="IPR011583">
    <property type="entry name" value="Chitinase_II/V-like_cat"/>
</dbReference>
<evidence type="ECO:0000256" key="10">
    <source>
        <dbReference type="ARBA" id="ARBA00023277"/>
    </source>
</evidence>
<keyword evidence="11 15" id="KW-0326">Glycosidase</keyword>
<keyword evidence="16" id="KW-1133">Transmembrane helix</keyword>